<dbReference type="AlphaFoldDB" id="A0A839RW72"/>
<sequence length="240" mass="24387">MTALAVLDIAGTTVEEHGAVYTALEEAVRAAGGSPSRADVGRWMGADKREAIAGLLQETTGSAPEVSVVDSGFADFRARLDAAYRATPPTPLPGVPEALAALRSAGVKVALTTGFDGVVVDDLLRGLGWDQDVLDTVVCVDDVPAGRPAPYMIFRAMERAGVHAMADVVVAGDTRRDLEAGNNAGAGMVIGVLTGGYTATDLGAVAHTHLLPSVADLPKLLGVPPVPVQAATAPGASNAE</sequence>
<dbReference type="PANTHER" id="PTHR43434:SF19">
    <property type="entry name" value="PHOSPHONOACETALDEHYDE HYDROLASE"/>
    <property type="match status" value="1"/>
</dbReference>
<keyword evidence="1" id="KW-0378">Hydrolase</keyword>
<dbReference type="InterPro" id="IPR036412">
    <property type="entry name" value="HAD-like_sf"/>
</dbReference>
<dbReference type="SFLD" id="SFLDG01129">
    <property type="entry name" value="C1.5:_HAD__Beta-PGM__Phosphata"/>
    <property type="match status" value="1"/>
</dbReference>
<name>A0A839RW72_9PSEU</name>
<dbReference type="RefSeq" id="WP_183648174.1">
    <property type="nucleotide sequence ID" value="NZ_JACHWU010000001.1"/>
</dbReference>
<dbReference type="GO" id="GO:0008967">
    <property type="term" value="F:phosphoglycolate phosphatase activity"/>
    <property type="evidence" value="ECO:0007669"/>
    <property type="project" value="TreeGrafter"/>
</dbReference>
<organism evidence="1 2">
    <name type="scientific">Prauserella isguenensis</name>
    <dbReference type="NCBI Taxonomy" id="1470180"/>
    <lineage>
        <taxon>Bacteria</taxon>
        <taxon>Bacillati</taxon>
        <taxon>Actinomycetota</taxon>
        <taxon>Actinomycetes</taxon>
        <taxon>Pseudonocardiales</taxon>
        <taxon>Pseudonocardiaceae</taxon>
        <taxon>Prauserella</taxon>
    </lineage>
</organism>
<dbReference type="InterPro" id="IPR023214">
    <property type="entry name" value="HAD_sf"/>
</dbReference>
<dbReference type="EMBL" id="JACHWU010000001">
    <property type="protein sequence ID" value="MBB3049898.1"/>
    <property type="molecule type" value="Genomic_DNA"/>
</dbReference>
<dbReference type="InterPro" id="IPR050155">
    <property type="entry name" value="HAD-like_hydrolase_sf"/>
</dbReference>
<gene>
    <name evidence="1" type="ORF">FHS23_000893</name>
</gene>
<dbReference type="GO" id="GO:0006281">
    <property type="term" value="P:DNA repair"/>
    <property type="evidence" value="ECO:0007669"/>
    <property type="project" value="TreeGrafter"/>
</dbReference>
<dbReference type="PANTHER" id="PTHR43434">
    <property type="entry name" value="PHOSPHOGLYCOLATE PHOSPHATASE"/>
    <property type="match status" value="1"/>
</dbReference>
<comment type="caution">
    <text evidence="1">The sequence shown here is derived from an EMBL/GenBank/DDBJ whole genome shotgun (WGS) entry which is preliminary data.</text>
</comment>
<reference evidence="1 2" key="1">
    <citation type="submission" date="2020-08" db="EMBL/GenBank/DDBJ databases">
        <title>Genomic Encyclopedia of Type Strains, Phase III (KMG-III): the genomes of soil and plant-associated and newly described type strains.</title>
        <authorList>
            <person name="Whitman W."/>
        </authorList>
    </citation>
    <scope>NUCLEOTIDE SEQUENCE [LARGE SCALE GENOMIC DNA]</scope>
    <source>
        <strain evidence="1 2">CECT 8577</strain>
    </source>
</reference>
<dbReference type="NCBIfam" id="TIGR03351">
    <property type="entry name" value="PhnX-like"/>
    <property type="match status" value="1"/>
</dbReference>
<proteinExistence type="predicted"/>
<keyword evidence="2" id="KW-1185">Reference proteome</keyword>
<dbReference type="SUPFAM" id="SSF56784">
    <property type="entry name" value="HAD-like"/>
    <property type="match status" value="1"/>
</dbReference>
<dbReference type="GO" id="GO:0005829">
    <property type="term" value="C:cytosol"/>
    <property type="evidence" value="ECO:0007669"/>
    <property type="project" value="TreeGrafter"/>
</dbReference>
<dbReference type="InterPro" id="IPR022468">
    <property type="entry name" value="PhnX-like"/>
</dbReference>
<dbReference type="Gene3D" id="3.40.50.1000">
    <property type="entry name" value="HAD superfamily/HAD-like"/>
    <property type="match status" value="1"/>
</dbReference>
<evidence type="ECO:0000313" key="2">
    <source>
        <dbReference type="Proteomes" id="UP000550714"/>
    </source>
</evidence>
<protein>
    <submittedName>
        <fullName evidence="1">Phosphonatase-like hydrolase</fullName>
    </submittedName>
</protein>
<dbReference type="SFLD" id="SFLDS00003">
    <property type="entry name" value="Haloacid_Dehalogenase"/>
    <property type="match status" value="1"/>
</dbReference>
<evidence type="ECO:0000313" key="1">
    <source>
        <dbReference type="EMBL" id="MBB3049898.1"/>
    </source>
</evidence>
<accession>A0A839RW72</accession>
<dbReference type="Proteomes" id="UP000550714">
    <property type="component" value="Unassembled WGS sequence"/>
</dbReference>
<dbReference type="Pfam" id="PF00702">
    <property type="entry name" value="Hydrolase"/>
    <property type="match status" value="1"/>
</dbReference>